<evidence type="ECO:0000256" key="1">
    <source>
        <dbReference type="SAM" id="SignalP"/>
    </source>
</evidence>
<accession>A0AAJ0DN09</accession>
<gene>
    <name evidence="2" type="ORF">CCUS01_13761</name>
</gene>
<dbReference type="Proteomes" id="UP001239213">
    <property type="component" value="Unassembled WGS sequence"/>
</dbReference>
<dbReference type="EMBL" id="MPDP01000022">
    <property type="protein sequence ID" value="KAK1494094.1"/>
    <property type="molecule type" value="Genomic_DNA"/>
</dbReference>
<sequence>MGILGLSWPAALMIDLALVGLLASASFVDLGSISEWPTLSADSSMVGNSACPPCCFHLPRHLSILQEVVHQFAGRRLAVEQHCPSMSILLAGKIAAQVVIKAQASKNPVPMKDLDGSCAQAESRMP</sequence>
<feature type="signal peptide" evidence="1">
    <location>
        <begin position="1"/>
        <end position="24"/>
    </location>
</feature>
<keyword evidence="3" id="KW-1185">Reference proteome</keyword>
<protein>
    <submittedName>
        <fullName evidence="2">Uncharacterized protein</fullName>
    </submittedName>
</protein>
<dbReference type="AlphaFoldDB" id="A0AAJ0DN09"/>
<proteinExistence type="predicted"/>
<keyword evidence="1" id="KW-0732">Signal</keyword>
<evidence type="ECO:0000313" key="2">
    <source>
        <dbReference type="EMBL" id="KAK1494094.1"/>
    </source>
</evidence>
<name>A0AAJ0DN09_9PEZI</name>
<evidence type="ECO:0000313" key="3">
    <source>
        <dbReference type="Proteomes" id="UP001239213"/>
    </source>
</evidence>
<reference evidence="2" key="1">
    <citation type="submission" date="2016-11" db="EMBL/GenBank/DDBJ databases">
        <title>The genome sequence of Colletotrichum cuscutae.</title>
        <authorList>
            <person name="Baroncelli R."/>
        </authorList>
    </citation>
    <scope>NUCLEOTIDE SEQUENCE</scope>
    <source>
        <strain evidence="2">IMI 304802</strain>
    </source>
</reference>
<organism evidence="2 3">
    <name type="scientific">Colletotrichum cuscutae</name>
    <dbReference type="NCBI Taxonomy" id="1209917"/>
    <lineage>
        <taxon>Eukaryota</taxon>
        <taxon>Fungi</taxon>
        <taxon>Dikarya</taxon>
        <taxon>Ascomycota</taxon>
        <taxon>Pezizomycotina</taxon>
        <taxon>Sordariomycetes</taxon>
        <taxon>Hypocreomycetidae</taxon>
        <taxon>Glomerellales</taxon>
        <taxon>Glomerellaceae</taxon>
        <taxon>Colletotrichum</taxon>
        <taxon>Colletotrichum acutatum species complex</taxon>
    </lineage>
</organism>
<comment type="caution">
    <text evidence="2">The sequence shown here is derived from an EMBL/GenBank/DDBJ whole genome shotgun (WGS) entry which is preliminary data.</text>
</comment>
<feature type="chain" id="PRO_5042564813" evidence="1">
    <location>
        <begin position="25"/>
        <end position="126"/>
    </location>
</feature>